<dbReference type="SUPFAM" id="SSF53474">
    <property type="entry name" value="alpha/beta-Hydrolases"/>
    <property type="match status" value="1"/>
</dbReference>
<dbReference type="InterPro" id="IPR029058">
    <property type="entry name" value="AB_hydrolase_fold"/>
</dbReference>
<dbReference type="RefSeq" id="WP_134297309.1">
    <property type="nucleotide sequence ID" value="NZ_CP038013.1"/>
</dbReference>
<name>A0A4P7AIE8_9MOLU</name>
<organism evidence="3 4">
    <name type="scientific">Spiroplasma gladiatoris</name>
    <dbReference type="NCBI Taxonomy" id="2143"/>
    <lineage>
        <taxon>Bacteria</taxon>
        <taxon>Bacillati</taxon>
        <taxon>Mycoplasmatota</taxon>
        <taxon>Mollicutes</taxon>
        <taxon>Entomoplasmatales</taxon>
        <taxon>Spiroplasmataceae</taxon>
        <taxon>Spiroplasma</taxon>
    </lineage>
</organism>
<evidence type="ECO:0000313" key="3">
    <source>
        <dbReference type="EMBL" id="QBQ07518.1"/>
    </source>
</evidence>
<dbReference type="Proteomes" id="UP000294309">
    <property type="component" value="Chromosome"/>
</dbReference>
<dbReference type="PANTHER" id="PTHR43358:SF4">
    <property type="entry name" value="ALPHA_BETA HYDROLASE FOLD-1 DOMAIN-CONTAINING PROTEIN"/>
    <property type="match status" value="1"/>
</dbReference>
<evidence type="ECO:0000313" key="4">
    <source>
        <dbReference type="Proteomes" id="UP000294309"/>
    </source>
</evidence>
<dbReference type="GO" id="GO:0016787">
    <property type="term" value="F:hydrolase activity"/>
    <property type="evidence" value="ECO:0007669"/>
    <property type="project" value="UniProtKB-KW"/>
</dbReference>
<dbReference type="InterPro" id="IPR052920">
    <property type="entry name" value="DNA-binding_regulatory"/>
</dbReference>
<keyword evidence="4" id="KW-1185">Reference proteome</keyword>
<dbReference type="AlphaFoldDB" id="A0A4P7AIE8"/>
<feature type="domain" description="AB hydrolase-1" evidence="2">
    <location>
        <begin position="122"/>
        <end position="240"/>
    </location>
</feature>
<keyword evidence="1" id="KW-1133">Transmembrane helix</keyword>
<keyword evidence="1" id="KW-0472">Membrane</keyword>
<dbReference type="OrthoDB" id="9776685at2"/>
<dbReference type="PANTHER" id="PTHR43358">
    <property type="entry name" value="ALPHA/BETA-HYDROLASE"/>
    <property type="match status" value="1"/>
</dbReference>
<dbReference type="KEGG" id="sgq:SGLAD_v1c03190"/>
<reference evidence="3 4" key="1">
    <citation type="submission" date="2019-03" db="EMBL/GenBank/DDBJ databases">
        <title>Complete genome sequence of Spiroplasma gladiatoris TG-1 (DSM 22552).</title>
        <authorList>
            <person name="Lin Y.-C."/>
            <person name="Chou L."/>
            <person name="Kuo C.-H."/>
        </authorList>
    </citation>
    <scope>NUCLEOTIDE SEQUENCE [LARGE SCALE GENOMIC DNA]</scope>
    <source>
        <strain evidence="3 4">TG-1</strain>
    </source>
</reference>
<dbReference type="Pfam" id="PF00561">
    <property type="entry name" value="Abhydrolase_1"/>
    <property type="match status" value="1"/>
</dbReference>
<dbReference type="InterPro" id="IPR000073">
    <property type="entry name" value="AB_hydrolase_1"/>
</dbReference>
<feature type="transmembrane region" description="Helical" evidence="1">
    <location>
        <begin position="30"/>
        <end position="56"/>
    </location>
</feature>
<protein>
    <submittedName>
        <fullName evidence="3">Hydrolase</fullName>
    </submittedName>
</protein>
<keyword evidence="3" id="KW-0378">Hydrolase</keyword>
<gene>
    <name evidence="3" type="ORF">SGLAD_v1c03190</name>
</gene>
<accession>A0A4P7AIE8</accession>
<evidence type="ECO:0000256" key="1">
    <source>
        <dbReference type="SAM" id="Phobius"/>
    </source>
</evidence>
<evidence type="ECO:0000259" key="2">
    <source>
        <dbReference type="Pfam" id="PF00561"/>
    </source>
</evidence>
<dbReference type="EMBL" id="CP038013">
    <property type="protein sequence ID" value="QBQ07518.1"/>
    <property type="molecule type" value="Genomic_DNA"/>
</dbReference>
<dbReference type="Gene3D" id="3.40.50.1820">
    <property type="entry name" value="alpha/beta hydrolase"/>
    <property type="match status" value="1"/>
</dbReference>
<keyword evidence="1" id="KW-0812">Transmembrane</keyword>
<proteinExistence type="predicted"/>
<sequence>MKNTNIKFKDKKIQKSWKYLKKYTYQPYKVIIMVIFFPIVLLLSFLCSKIFISYLFKYKKSGISKEGYQLNSWEQIEYDIKARKLKDFAIQKDNVEELDLGDEEKKISALIVKRKDNNFKKWVIGLHGFKRNKYSGLRSCNFFYEKGYNILTFDAYAHGNTYGVKSDFGLTNAKILDQMISWIKQKFKAVEIGILGVSMGATTSLYYAKEYYKKNPVSWMIADCPFSSAIPQIRFFLKRYLKIPWYFMSLGIKRNFLRYSKSDIAKVSLFDKYERVKKLPILYIHGLKDEFIPYHCSVVMHHLKNNQDEDKNSQLVLFEKSKHSACYQDHQTEYKNKVYNFIETKNKF</sequence>